<dbReference type="Proteomes" id="UP000027931">
    <property type="component" value="Unassembled WGS sequence"/>
</dbReference>
<accession>A0A074LRR0</accession>
<evidence type="ECO:0008006" key="3">
    <source>
        <dbReference type="Google" id="ProtNLM"/>
    </source>
</evidence>
<dbReference type="InterPro" id="IPR017601">
    <property type="entry name" value="DGQHR-contain_dom"/>
</dbReference>
<dbReference type="EMBL" id="JMIR01000014">
    <property type="protein sequence ID" value="KEO83155.1"/>
    <property type="molecule type" value="Genomic_DNA"/>
</dbReference>
<proteinExistence type="predicted"/>
<comment type="caution">
    <text evidence="1">The sequence shown here is derived from an EMBL/GenBank/DDBJ whole genome shotgun (WGS) entry which is preliminary data.</text>
</comment>
<dbReference type="STRING" id="1157490.EL26_11845"/>
<dbReference type="NCBIfam" id="TIGR03187">
    <property type="entry name" value="DGQHR"/>
    <property type="match status" value="1"/>
</dbReference>
<name>A0A074LRR0_9BACL</name>
<evidence type="ECO:0000313" key="1">
    <source>
        <dbReference type="EMBL" id="KEO83155.1"/>
    </source>
</evidence>
<protein>
    <recommendedName>
        <fullName evidence="3">DGQHR domain-containing protein</fullName>
    </recommendedName>
</protein>
<dbReference type="CDD" id="cd16414">
    <property type="entry name" value="dndB_like"/>
    <property type="match status" value="1"/>
</dbReference>
<evidence type="ECO:0000313" key="2">
    <source>
        <dbReference type="Proteomes" id="UP000027931"/>
    </source>
</evidence>
<dbReference type="InterPro" id="IPR017642">
    <property type="entry name" value="DNA_S_mod_DndB"/>
</dbReference>
<keyword evidence="2" id="KW-1185">Reference proteome</keyword>
<dbReference type="OrthoDB" id="2439680at2"/>
<dbReference type="Pfam" id="PF14072">
    <property type="entry name" value="DndB"/>
    <property type="match status" value="1"/>
</dbReference>
<sequence>MSHFSPSNIFVSFSGATGTQFGRNIFITTIPFKAAERFLVVFEEVQRKINKKRAKSIANYILNGLHRDNYCFLSAVTATCRGYIKYEEATNQVSIDINSNLSINDGQHRVEGIKMALDIARKDAEKANGSRKNEALERLSRLEEMCIPVVIFDNMSKAHEQQLFHDLNLLASKPTKSVSLKFDNTDLYNRMAKELAATNETLVTLGVDMEKTSLSEKREELMVLSTLRNTISYMIAGTDKDNNGVLNLDNYTEKRNEVSEIIDSIFEEMPDKCYDRSQYIIGLAATIQGIGKYVHYLINDFEEDMDVDGYLVGIGRMDWSHSNPKLNGYGGSYDESKRRFVFSGTGSGINGICNFLKDNNKKVDRSNE</sequence>
<dbReference type="AlphaFoldDB" id="A0A074LRR0"/>
<organism evidence="1 2">
    <name type="scientific">Tumebacillus flagellatus</name>
    <dbReference type="NCBI Taxonomy" id="1157490"/>
    <lineage>
        <taxon>Bacteria</taxon>
        <taxon>Bacillati</taxon>
        <taxon>Bacillota</taxon>
        <taxon>Bacilli</taxon>
        <taxon>Bacillales</taxon>
        <taxon>Alicyclobacillaceae</taxon>
        <taxon>Tumebacillus</taxon>
    </lineage>
</organism>
<dbReference type="RefSeq" id="WP_038088368.1">
    <property type="nucleotide sequence ID" value="NZ_JMIR01000014.1"/>
</dbReference>
<reference evidence="1 2" key="1">
    <citation type="journal article" date="2013" name="Int. J. Syst. Evol. Microbiol.">
        <title>Tumebacillus flagellatus sp. nov., an alpha-amylase/pullulanase-producing bacterium isolated from cassava wastewater.</title>
        <authorList>
            <person name="Wang Q."/>
            <person name="Xie N."/>
            <person name="Qin Y."/>
            <person name="Shen N."/>
            <person name="Zhu J."/>
            <person name="Mi H."/>
            <person name="Huang R."/>
        </authorList>
    </citation>
    <scope>NUCLEOTIDE SEQUENCE [LARGE SCALE GENOMIC DNA]</scope>
    <source>
        <strain evidence="1 2">GST4</strain>
    </source>
</reference>
<gene>
    <name evidence="1" type="ORF">EL26_11845</name>
</gene>